<dbReference type="InterPro" id="IPR001331">
    <property type="entry name" value="GDS_CDC24_CS"/>
</dbReference>
<evidence type="ECO:0000259" key="33">
    <source>
        <dbReference type="PROSITE" id="PS50011"/>
    </source>
</evidence>
<feature type="domain" description="DH" evidence="32">
    <location>
        <begin position="1540"/>
        <end position="1731"/>
    </location>
</feature>
<dbReference type="SMART" id="SM00220">
    <property type="entry name" value="S_TKc"/>
    <property type="match status" value="1"/>
</dbReference>
<dbReference type="SUPFAM" id="SSF103657">
    <property type="entry name" value="BAR/IMD domain-like"/>
    <property type="match status" value="1"/>
</dbReference>
<feature type="compositionally biased region" description="Low complexity" evidence="30">
    <location>
        <begin position="1335"/>
        <end position="1354"/>
    </location>
</feature>
<keyword evidence="18 29" id="KW-0067">ATP-binding</keyword>
<protein>
    <recommendedName>
        <fullName evidence="8">DNA-directed RNA polymerase III subunit RPC3</fullName>
        <ecNumber evidence="7">2.7.11.22</ecNumber>
        <ecNumber evidence="6">2.7.11.23</ecNumber>
    </recommendedName>
    <alternativeName>
        <fullName evidence="23">DNA-directed RNA polymerase III subunit C</fullName>
    </alternativeName>
    <alternativeName>
        <fullName evidence="9">DNA-directed RNA polymerase III subunit rpc3</fullName>
    </alternativeName>
    <alternativeName>
        <fullName evidence="10">Dynamin-binding protein</fullName>
    </alternativeName>
    <alternativeName>
        <fullName evidence="24">Scaffold protein Tuba</fullName>
    </alternativeName>
</protein>
<comment type="catalytic activity">
    <reaction evidence="26">
        <text>L-seryl-[protein] + ATP = O-phospho-L-seryl-[protein] + ADP + H(+)</text>
        <dbReference type="Rhea" id="RHEA:17989"/>
        <dbReference type="Rhea" id="RHEA-COMP:9863"/>
        <dbReference type="Rhea" id="RHEA-COMP:11604"/>
        <dbReference type="ChEBI" id="CHEBI:15378"/>
        <dbReference type="ChEBI" id="CHEBI:29999"/>
        <dbReference type="ChEBI" id="CHEBI:30616"/>
        <dbReference type="ChEBI" id="CHEBI:83421"/>
        <dbReference type="ChEBI" id="CHEBI:456216"/>
        <dbReference type="EC" id="2.7.11.22"/>
    </reaction>
</comment>
<evidence type="ECO:0000256" key="15">
    <source>
        <dbReference type="ARBA" id="ARBA00022679"/>
    </source>
</evidence>
<evidence type="ECO:0000256" key="28">
    <source>
        <dbReference type="PROSITE-ProRule" id="PRU00192"/>
    </source>
</evidence>
<dbReference type="InterPro" id="IPR000719">
    <property type="entry name" value="Prot_kinase_dom"/>
</dbReference>
<evidence type="ECO:0000256" key="11">
    <source>
        <dbReference type="ARBA" id="ARBA00022443"/>
    </source>
</evidence>
<dbReference type="PROSITE" id="PS50011">
    <property type="entry name" value="PROTEIN_KINASE_DOM"/>
    <property type="match status" value="1"/>
</dbReference>
<feature type="compositionally biased region" description="Basic and acidic residues" evidence="30">
    <location>
        <begin position="1"/>
        <end position="10"/>
    </location>
</feature>
<feature type="compositionally biased region" description="Polar residues" evidence="30">
    <location>
        <begin position="1448"/>
        <end position="1463"/>
    </location>
</feature>
<dbReference type="InterPro" id="IPR036390">
    <property type="entry name" value="WH_DNA-bd_sf"/>
</dbReference>
<comment type="catalytic activity">
    <reaction evidence="27">
        <text>[DNA-directed RNA polymerase] + ATP = phospho-[DNA-directed RNA polymerase] + ADP + H(+)</text>
        <dbReference type="Rhea" id="RHEA:10216"/>
        <dbReference type="Rhea" id="RHEA-COMP:11321"/>
        <dbReference type="Rhea" id="RHEA-COMP:11322"/>
        <dbReference type="ChEBI" id="CHEBI:15378"/>
        <dbReference type="ChEBI" id="CHEBI:30616"/>
        <dbReference type="ChEBI" id="CHEBI:43176"/>
        <dbReference type="ChEBI" id="CHEBI:68546"/>
        <dbReference type="ChEBI" id="CHEBI:456216"/>
        <dbReference type="EC" id="2.7.11.23"/>
    </reaction>
</comment>
<comment type="function">
    <text evidence="22">DNA-dependent RNA polymerase catalyzes the transcription of DNA into RNA using the four ribonucleoside triphosphates as substrates. Specific core component of RNA polymerase III which synthesizes small RNAs, such as 5S rRNA and tRNAs.</text>
</comment>
<evidence type="ECO:0000256" key="3">
    <source>
        <dbReference type="ARBA" id="ARBA00004348"/>
    </source>
</evidence>
<feature type="region of interest" description="Disordered" evidence="30">
    <location>
        <begin position="1095"/>
        <end position="1180"/>
    </location>
</feature>
<feature type="compositionally biased region" description="Pro residues" evidence="30">
    <location>
        <begin position="379"/>
        <end position="391"/>
    </location>
</feature>
<evidence type="ECO:0000256" key="1">
    <source>
        <dbReference type="ARBA" id="ARBA00004123"/>
    </source>
</evidence>
<evidence type="ECO:0000256" key="26">
    <source>
        <dbReference type="ARBA" id="ARBA00048367"/>
    </source>
</evidence>
<dbReference type="Pfam" id="PF00018">
    <property type="entry name" value="SH3_1"/>
    <property type="match status" value="1"/>
</dbReference>
<dbReference type="CDD" id="cd00174">
    <property type="entry name" value="SH3"/>
    <property type="match status" value="1"/>
</dbReference>
<feature type="compositionally biased region" description="Basic and acidic residues" evidence="30">
    <location>
        <begin position="46"/>
        <end position="93"/>
    </location>
</feature>
<dbReference type="GO" id="GO:0005524">
    <property type="term" value="F:ATP binding"/>
    <property type="evidence" value="ECO:0007669"/>
    <property type="project" value="UniProtKB-UniRule"/>
</dbReference>
<feature type="domain" description="BAR" evidence="34">
    <location>
        <begin position="1767"/>
        <end position="1984"/>
    </location>
</feature>
<evidence type="ECO:0000259" key="31">
    <source>
        <dbReference type="PROSITE" id="PS50002"/>
    </source>
</evidence>
<dbReference type="GO" id="GO:0032955">
    <property type="term" value="P:regulation of division septum assembly"/>
    <property type="evidence" value="ECO:0007669"/>
    <property type="project" value="TreeGrafter"/>
</dbReference>
<dbReference type="InterPro" id="IPR036028">
    <property type="entry name" value="SH3-like_dom_sf"/>
</dbReference>
<dbReference type="InterPro" id="IPR055207">
    <property type="entry name" value="POLR3C_WHD"/>
</dbReference>
<dbReference type="InterPro" id="IPR017441">
    <property type="entry name" value="Protein_kinase_ATP_BS"/>
</dbReference>
<dbReference type="FunFam" id="3.30.200.20:FF:000375">
    <property type="entry name" value="Cell division related protein kinase 2"/>
    <property type="match status" value="1"/>
</dbReference>
<comment type="subcellular location">
    <subcellularLocation>
        <location evidence="2">Cell junction</location>
    </subcellularLocation>
    <subcellularLocation>
        <location evidence="3">Golgi apparatus</location>
        <location evidence="3">Golgi stack</location>
    </subcellularLocation>
    <subcellularLocation>
        <location evidence="1">Nucleus</location>
    </subcellularLocation>
</comment>
<feature type="compositionally biased region" description="Pro residues" evidence="30">
    <location>
        <begin position="313"/>
        <end position="326"/>
    </location>
</feature>
<dbReference type="SMART" id="SM00325">
    <property type="entry name" value="RhoGEF"/>
    <property type="match status" value="1"/>
</dbReference>
<dbReference type="GO" id="GO:0005085">
    <property type="term" value="F:guanyl-nucleotide exchange factor activity"/>
    <property type="evidence" value="ECO:0007669"/>
    <property type="project" value="UniProtKB-KW"/>
</dbReference>
<evidence type="ECO:0000256" key="4">
    <source>
        <dbReference type="ARBA" id="ARBA00006485"/>
    </source>
</evidence>
<feature type="compositionally biased region" description="Basic and acidic residues" evidence="30">
    <location>
        <begin position="119"/>
        <end position="180"/>
    </location>
</feature>
<proteinExistence type="inferred from homology"/>
<dbReference type="GO" id="GO:0006351">
    <property type="term" value="P:DNA-templated transcription"/>
    <property type="evidence" value="ECO:0007669"/>
    <property type="project" value="InterPro"/>
</dbReference>
<dbReference type="EC" id="2.7.11.22" evidence="7"/>
<dbReference type="Gene3D" id="3.30.200.20">
    <property type="entry name" value="Phosphorylase Kinase, domain 1"/>
    <property type="match status" value="1"/>
</dbReference>
<feature type="compositionally biased region" description="Low complexity" evidence="30">
    <location>
        <begin position="1361"/>
        <end position="1380"/>
    </location>
</feature>
<feature type="compositionally biased region" description="Low complexity" evidence="30">
    <location>
        <begin position="294"/>
        <end position="312"/>
    </location>
</feature>
<dbReference type="EC" id="2.7.11.23" evidence="6"/>
<dbReference type="SUPFAM" id="SSF46785">
    <property type="entry name" value="Winged helix' DNA-binding domain"/>
    <property type="match status" value="1"/>
</dbReference>
<dbReference type="GO" id="GO:0008353">
    <property type="term" value="F:RNA polymerase II CTD heptapeptide repeat kinase activity"/>
    <property type="evidence" value="ECO:0007669"/>
    <property type="project" value="UniProtKB-EC"/>
</dbReference>
<evidence type="ECO:0000256" key="2">
    <source>
        <dbReference type="ARBA" id="ARBA00004282"/>
    </source>
</evidence>
<dbReference type="EMBL" id="JAIFTL010000164">
    <property type="protein sequence ID" value="KAG9322135.1"/>
    <property type="molecule type" value="Genomic_DNA"/>
</dbReference>
<dbReference type="InterPro" id="IPR000219">
    <property type="entry name" value="DH_dom"/>
</dbReference>
<dbReference type="PROSITE" id="PS00108">
    <property type="entry name" value="PROTEIN_KINASE_ST"/>
    <property type="match status" value="1"/>
</dbReference>
<dbReference type="PROSITE" id="PS51021">
    <property type="entry name" value="BAR"/>
    <property type="match status" value="1"/>
</dbReference>
<dbReference type="GO" id="GO:0035556">
    <property type="term" value="P:intracellular signal transduction"/>
    <property type="evidence" value="ECO:0007669"/>
    <property type="project" value="InterPro"/>
</dbReference>
<dbReference type="InterPro" id="IPR036388">
    <property type="entry name" value="WH-like_DNA-bd_sf"/>
</dbReference>
<dbReference type="Gene3D" id="1.10.10.10">
    <property type="entry name" value="Winged helix-like DNA-binding domain superfamily/Winged helix DNA-binding domain"/>
    <property type="match status" value="4"/>
</dbReference>
<dbReference type="InterPro" id="IPR027267">
    <property type="entry name" value="AH/BAR_dom_sf"/>
</dbReference>
<evidence type="ECO:0000313" key="35">
    <source>
        <dbReference type="EMBL" id="KAG9322135.1"/>
    </source>
</evidence>
<keyword evidence="11 28" id="KW-0728">SH3 domain</keyword>
<dbReference type="PROSITE" id="PS00741">
    <property type="entry name" value="DH_1"/>
    <property type="match status" value="1"/>
</dbReference>
<accession>A0A9P8D0X2</accession>
<feature type="compositionally biased region" description="Polar residues" evidence="30">
    <location>
        <begin position="1096"/>
        <end position="1120"/>
    </location>
</feature>
<evidence type="ECO:0000313" key="36">
    <source>
        <dbReference type="Proteomes" id="UP000717515"/>
    </source>
</evidence>
<feature type="compositionally biased region" description="Basic and acidic residues" evidence="30">
    <location>
        <begin position="450"/>
        <end position="464"/>
    </location>
</feature>
<dbReference type="CDD" id="cd07840">
    <property type="entry name" value="STKc_CDK9_like"/>
    <property type="match status" value="1"/>
</dbReference>
<feature type="compositionally biased region" description="Polar residues" evidence="30">
    <location>
        <begin position="273"/>
        <end position="284"/>
    </location>
</feature>
<dbReference type="SUPFAM" id="SSF56112">
    <property type="entry name" value="Protein kinase-like (PK-like)"/>
    <property type="match status" value="1"/>
</dbReference>
<evidence type="ECO:0000256" key="6">
    <source>
        <dbReference type="ARBA" id="ARBA00012409"/>
    </source>
</evidence>
<evidence type="ECO:0000256" key="8">
    <source>
        <dbReference type="ARBA" id="ARBA00016689"/>
    </source>
</evidence>
<evidence type="ECO:0000256" key="18">
    <source>
        <dbReference type="ARBA" id="ARBA00022840"/>
    </source>
</evidence>
<evidence type="ECO:0000256" key="29">
    <source>
        <dbReference type="PROSITE-ProRule" id="PRU10141"/>
    </source>
</evidence>
<dbReference type="InterPro" id="IPR011009">
    <property type="entry name" value="Kinase-like_dom_sf"/>
</dbReference>
<evidence type="ECO:0000256" key="16">
    <source>
        <dbReference type="ARBA" id="ARBA00022741"/>
    </source>
</evidence>
<dbReference type="InterPro" id="IPR008806">
    <property type="entry name" value="RNA_pol_III_Rpc82_C"/>
</dbReference>
<evidence type="ECO:0000256" key="17">
    <source>
        <dbReference type="ARBA" id="ARBA00022777"/>
    </source>
</evidence>
<keyword evidence="16 29" id="KW-0547">Nucleotide-binding</keyword>
<dbReference type="SUPFAM" id="SSF48065">
    <property type="entry name" value="DBL homology domain (DH-domain)"/>
    <property type="match status" value="1"/>
</dbReference>
<organism evidence="35 36">
    <name type="scientific">Mortierella alpina</name>
    <name type="common">Oleaginous fungus</name>
    <name type="synonym">Mortierella renispora</name>
    <dbReference type="NCBI Taxonomy" id="64518"/>
    <lineage>
        <taxon>Eukaryota</taxon>
        <taxon>Fungi</taxon>
        <taxon>Fungi incertae sedis</taxon>
        <taxon>Mucoromycota</taxon>
        <taxon>Mortierellomycotina</taxon>
        <taxon>Mortierellomycetes</taxon>
        <taxon>Mortierellales</taxon>
        <taxon>Mortierellaceae</taxon>
        <taxon>Mortierella</taxon>
    </lineage>
</organism>
<feature type="binding site" evidence="29">
    <location>
        <position position="575"/>
    </location>
    <ligand>
        <name>ATP</name>
        <dbReference type="ChEBI" id="CHEBI:30616"/>
    </ligand>
</feature>
<keyword evidence="14" id="KW-0344">Guanine-nucleotide releasing factor</keyword>
<dbReference type="PANTHER" id="PTHR22834:SF20">
    <property type="entry name" value="SH3 DOMAIN-CONTAINING PROTEIN"/>
    <property type="match status" value="1"/>
</dbReference>
<feature type="compositionally biased region" description="Basic and acidic residues" evidence="30">
    <location>
        <begin position="415"/>
        <end position="438"/>
    </location>
</feature>
<evidence type="ECO:0000256" key="5">
    <source>
        <dbReference type="ARBA" id="ARBA00007206"/>
    </source>
</evidence>
<keyword evidence="19" id="KW-0965">Cell junction</keyword>
<feature type="compositionally biased region" description="Polar residues" evidence="30">
    <location>
        <begin position="1219"/>
        <end position="1232"/>
    </location>
</feature>
<keyword evidence="20" id="KW-0804">Transcription</keyword>
<evidence type="ECO:0000256" key="23">
    <source>
        <dbReference type="ARBA" id="ARBA00032387"/>
    </source>
</evidence>
<dbReference type="GO" id="GO:0000428">
    <property type="term" value="C:DNA-directed RNA polymerase complex"/>
    <property type="evidence" value="ECO:0007669"/>
    <property type="project" value="UniProtKB-KW"/>
</dbReference>
<dbReference type="GO" id="GO:0005634">
    <property type="term" value="C:nucleus"/>
    <property type="evidence" value="ECO:0007669"/>
    <property type="project" value="UniProtKB-SubCell"/>
</dbReference>
<dbReference type="GO" id="GO:0005795">
    <property type="term" value="C:Golgi stack"/>
    <property type="evidence" value="ECO:0007669"/>
    <property type="project" value="UniProtKB-SubCell"/>
</dbReference>
<dbReference type="Gene3D" id="1.20.1270.60">
    <property type="entry name" value="Arfaptin homology (AH) domain/BAR domain"/>
    <property type="match status" value="1"/>
</dbReference>
<comment type="caution">
    <text evidence="35">The sequence shown here is derived from an EMBL/GenBank/DDBJ whole genome shotgun (WGS) entry which is preliminary data.</text>
</comment>
<dbReference type="PROSITE" id="PS00107">
    <property type="entry name" value="PROTEIN_KINASE_ATP"/>
    <property type="match status" value="1"/>
</dbReference>
<dbReference type="InterPro" id="IPR013197">
    <property type="entry name" value="RNA_pol_III_RPC82-rel_HTH"/>
</dbReference>
<dbReference type="SUPFAM" id="SSF50044">
    <property type="entry name" value="SH3-domain"/>
    <property type="match status" value="1"/>
</dbReference>
<feature type="compositionally biased region" description="Low complexity" evidence="30">
    <location>
        <begin position="26"/>
        <end position="35"/>
    </location>
</feature>
<dbReference type="Pfam" id="PF05645">
    <property type="entry name" value="RNA_pol_Rpc82"/>
    <property type="match status" value="1"/>
</dbReference>
<feature type="region of interest" description="Disordered" evidence="30">
    <location>
        <begin position="1192"/>
        <end position="1538"/>
    </location>
</feature>
<dbReference type="Proteomes" id="UP000717515">
    <property type="component" value="Unassembled WGS sequence"/>
</dbReference>
<evidence type="ECO:0000256" key="24">
    <source>
        <dbReference type="ARBA" id="ARBA00032587"/>
    </source>
</evidence>
<feature type="compositionally biased region" description="Polar residues" evidence="30">
    <location>
        <begin position="1296"/>
        <end position="1306"/>
    </location>
</feature>
<evidence type="ECO:0000256" key="7">
    <source>
        <dbReference type="ARBA" id="ARBA00012425"/>
    </source>
</evidence>
<dbReference type="InterPro" id="IPR051492">
    <property type="entry name" value="Dynamin-Rho_GEF"/>
</dbReference>
<feature type="compositionally biased region" description="Polar residues" evidence="30">
    <location>
        <begin position="1168"/>
        <end position="1179"/>
    </location>
</feature>
<dbReference type="Gene3D" id="1.10.510.10">
    <property type="entry name" value="Transferase(Phosphotransferase) domain 1"/>
    <property type="match status" value="1"/>
</dbReference>
<dbReference type="Pfam" id="PF00621">
    <property type="entry name" value="RhoGEF"/>
    <property type="match status" value="1"/>
</dbReference>
<feature type="compositionally biased region" description="Low complexity" evidence="30">
    <location>
        <begin position="1133"/>
        <end position="1167"/>
    </location>
</feature>
<dbReference type="SMART" id="SM00326">
    <property type="entry name" value="SH3"/>
    <property type="match status" value="1"/>
</dbReference>
<sequence>MNQDQPRPDPEDTVMDQTATDPSLSAVAPAAVQEAATDDPTMLTTDRQDRHDRHYRDGKDSEERQPQRDYTYDEASSREGQRYEGAEGGRERSNSASQWKEGDEEGESRSVRAPSVRAPEYRSRDYDQRERSHGRDRGRDRYRSWDRSRTYDHDGEKYRQDWDDKDRAPRDRTLDADRVVATDSTGKYPPPHRPGRDYSAGDPAQDTRAANGSSFIGEPAVPSAPASSRDSFAPRATDTVIAARESSDTAAISEKMQISEAQHPIAEPAGEATQLNEPLQQEPNLQGARDREPAASSELPPAEAAAALEPPAARVPPPPPPLPPVMPAALSQDSIGGSIVPNGSGPPPPPPLPPVAPPRYVPQNAAITAPTVAASESAYPPPSGNAPPPPRRSTTDDDYYGSQGAHGHYYRHSRSSRDYRDRESWHGPDVDHRYDSRRSHSRYYSQYPPEYDRHSRAPSPRNRERYDYSHVENGAHRPSSIADVGYVSGAHQDTHAPRPDVRQSPSLEHLPPPPAGYVMPYPATDPAQQPLSSPTVAPMLKGEDLYERVGQVGEGTYGKVYKARNKQTGEYVALKRIRMETEKDGFPITAMREIKLLQSLSHRHVVSLKELMVSKGAVYMVFEYMDHDLTGILAHPNLKFRPEHVKCLMKQLLEGLGFLHHKGVLHRDIKGSNLLVNKLGELKLADFGLARLFQKMTKRDYTNRVITLWYRPPELILGATAYGPEVDMWSAGCIMVELFTRRPIFQGHNEIMQLDFIWKTMGTPQKETWPDVDQLPWYELIKHVNSENRSSRFREMFSKYMSPAALDLAEALLSLNPKKRPTAAESLANFAYFTEEEPAACLPEDLPKIEGDWHEYESKQRKKANARPKDQQHPTQPAQPSSRQPSDEIHSDRTEQDKPGRAPRPPVSKKHTLSGASKSTVGTTSSAPVGLVVMSGSSALEPTAAVVEQVPDELMSAPKMIEHEFVPPAVSPSYLPYSSSVTGLPRPSDARAADYRGAPPQPPPPPVAPPTYGDGTLPEQLHMPHPHDAALNHGAAALGRYHIISGAYDPSRTDHLAQPPGPAVLSSQPVDAYMTGAHRRSVSIDESRPIHFLATTPVNRTETSTMQSTQAQLLARSRSNGAEKKAPPPIKPKPSALASSAVDSSAPSPTFSSSSSSSTSLPRTTITVTDNGLPTSSSFGDLKKTFERQQNSSPLFLGGGAGASGVGGASTSGGHPSHASITRVQQQTSSSLGVPGLSSNSRPRSLSSPAPPHRETGESNALRPAAGSSLASSAVSPAGEGIDQSQPDFGNLRARFQSQASLSSVSLPKPDPPKIKPKPAAPLTWPSPQPSPVQAPRMSLDSSRSSAIASRFASPQPPSSTTPMKSSTSSPRLSSTSMKQPPRPPPSSSMKPSVGTKTPTPPRTPTPQRPESPESERNPFMGSDEDEPSAPTPALGRSTSAPVRPISKIQQNPVFQQLNNSGMGSRLPQQQQQQRPLAPVPGRNSALLSKMAPPPPQRAAPRPDSPQGPPPRLPSRSNSAILAATEETPEEKERKHRLDKRRRVVQELLETEISYSKDMLLLQEVYVADMRESHLFTAADEKIIFTNLADVTALTLDFIALLTPACGGSTDGPYDDSSTFVGEAFLQVMSRIRRVYSEYCKRQEASAQYLQELDSRKELVPFFEECTEKCKGKTTGWDLASLLIKPVQRVLKYPLLINQIHALTPSEHSDFENLVTVQKDMLQVAEEINEIKKRKDIVEKIVGSKKKNDSDIVHGFNKKFARTTQQLRQAVGGSEVTVDILFEALLEKFNLQQRLVREFAKYIQAWLLSIKQFFDTQEAFALTLVEIYGMVPVHRNDENHSITVVKEFHRNLTQFSKSIGRELEGRLKKTVYKSMESFLKLFSGPLQVMKKREKKLLDYDSVRGMKERGDTIDKNMLDSAAAYTAINEQLVDELPKFLGLTTQYFDLIVMEFSKVQMFFYAQVKAKMVDYYTEFMDPTAGRDLTAYLAQMNLCEDYIEMMQRHDGPIERMERITLIRNVTSTHAMAFQDIRETSQRRRRSTLSLPSRSRSSSNASALPPLQTPVSGQAPWSSKSASQLLASPTEMASLEEPMQARYYEDDNPFEMPESIFSDDYETNSNSGASSIRSRNVFGSSGMARPLSTASSYSFSSAASMDHSQPQQSEKPPALDDGMDMDEIGIAQALFECTAIYPYSSTEDRQLNFEAGESIVVFGLNEDGWYFGKKVGKEQTGLELLHSLALSFIPTFERLSFDPSEAAMSTHENRLCRLIVREHFGPIVEKVANVLIRKGRMPAGMIAHMTQLKIRQVRECLFVLIQHNVAVYAETQEKTRIVTYYEINRSELLHRAMVPKVLGYAKEWFGKDGLKIAQSMVAHGKQTIVDCMADILADQEMRSNKDTRSAAVKWAFTNMVKEKILIAVRPSDSLTAADKAMAEEKRETDKMTLPPTAAELATIRRTLGAQKTALDQRYDIVGLKRTVNEAGHDDFIMEKRRKTDAQELVLTEEVETDVYFKINFERFTIRWRNMHIAGLYEDRLNSTAVKIMNGILSLAEKRMINCKEERSTAVSTIQVYRMLPEDLNVGDTLELMPGELVVPRLEDKAGKIRFHNECLDKYMEVLEGDLMQLLKKDVGRSGQYVVDLKKAARTLKRKLIQDVVMTRFGAPYVRIMNLLLDKGKLEEKQISRLSMLPVKTVREKLTTLHTFGVLSLQEVPKTTDRTPSRTFYLWEVLLDRAADSMAEKLYQTMANLRQRRFAEKMKRQVLLDKCERTDVKENKDLLNSAERKELDSMNGIMELLEVQELRVAEMVVTLRDY</sequence>
<comment type="catalytic activity">
    <reaction evidence="25">
        <text>L-threonyl-[protein] + ATP = O-phospho-L-threonyl-[protein] + ADP + H(+)</text>
        <dbReference type="Rhea" id="RHEA:46608"/>
        <dbReference type="Rhea" id="RHEA-COMP:11060"/>
        <dbReference type="Rhea" id="RHEA-COMP:11605"/>
        <dbReference type="ChEBI" id="CHEBI:15378"/>
        <dbReference type="ChEBI" id="CHEBI:30013"/>
        <dbReference type="ChEBI" id="CHEBI:30616"/>
        <dbReference type="ChEBI" id="CHEBI:61977"/>
        <dbReference type="ChEBI" id="CHEBI:456216"/>
        <dbReference type="EC" id="2.7.11.22"/>
    </reaction>
</comment>
<dbReference type="PROSITE" id="PS50002">
    <property type="entry name" value="SH3"/>
    <property type="match status" value="1"/>
</dbReference>
<evidence type="ECO:0000256" key="9">
    <source>
        <dbReference type="ARBA" id="ARBA00017777"/>
    </source>
</evidence>
<evidence type="ECO:0000259" key="34">
    <source>
        <dbReference type="PROSITE" id="PS51021"/>
    </source>
</evidence>
<feature type="region of interest" description="Disordered" evidence="30">
    <location>
        <begin position="490"/>
        <end position="534"/>
    </location>
</feature>
<keyword evidence="15" id="KW-0808">Transferase</keyword>
<feature type="compositionally biased region" description="Pro residues" evidence="30">
    <location>
        <begin position="1399"/>
        <end position="1410"/>
    </location>
</feature>
<evidence type="ECO:0000256" key="14">
    <source>
        <dbReference type="ARBA" id="ARBA00022658"/>
    </source>
</evidence>
<keyword evidence="12" id="KW-0240">DNA-directed RNA polymerase</keyword>
<dbReference type="GO" id="GO:0031991">
    <property type="term" value="P:regulation of actomyosin contractile ring contraction"/>
    <property type="evidence" value="ECO:0007669"/>
    <property type="project" value="TreeGrafter"/>
</dbReference>
<dbReference type="FunFam" id="1.10.510.10:FF:000415">
    <property type="entry name" value="CMGC/CDK/CRK7 protein kinase, variant"/>
    <property type="match status" value="1"/>
</dbReference>
<evidence type="ECO:0000256" key="25">
    <source>
        <dbReference type="ARBA" id="ARBA00047811"/>
    </source>
</evidence>
<comment type="similarity">
    <text evidence="5">Belongs to the eukaryotic RPC3/POLR3C RNA polymerase subunit family.</text>
</comment>
<feature type="region of interest" description="Disordered" evidence="30">
    <location>
        <begin position="2105"/>
        <end position="2129"/>
    </location>
</feature>
<evidence type="ECO:0000256" key="12">
    <source>
        <dbReference type="ARBA" id="ARBA00022478"/>
    </source>
</evidence>
<reference evidence="35" key="1">
    <citation type="submission" date="2021-07" db="EMBL/GenBank/DDBJ databases">
        <title>Draft genome of Mortierella alpina, strain LL118, isolated from an aspen leaf litter sample.</title>
        <authorList>
            <person name="Yang S."/>
            <person name="Vinatzer B.A."/>
        </authorList>
    </citation>
    <scope>NUCLEOTIDE SEQUENCE</scope>
    <source>
        <strain evidence="35">LL118</strain>
    </source>
</reference>
<dbReference type="InterPro" id="IPR008271">
    <property type="entry name" value="Ser/Thr_kinase_AS"/>
</dbReference>
<feature type="compositionally biased region" description="Basic and acidic residues" evidence="30">
    <location>
        <begin position="885"/>
        <end position="900"/>
    </location>
</feature>
<feature type="region of interest" description="Disordered" evidence="30">
    <location>
        <begin position="2031"/>
        <end position="2078"/>
    </location>
</feature>
<dbReference type="InterPro" id="IPR004148">
    <property type="entry name" value="BAR_dom"/>
</dbReference>
<dbReference type="GO" id="GO:0004693">
    <property type="term" value="F:cyclin-dependent protein serine/threonine kinase activity"/>
    <property type="evidence" value="ECO:0007669"/>
    <property type="project" value="UniProtKB-EC"/>
</dbReference>
<keyword evidence="17" id="KW-0418">Kinase</keyword>
<evidence type="ECO:0000256" key="27">
    <source>
        <dbReference type="ARBA" id="ARBA00049280"/>
    </source>
</evidence>
<comment type="similarity">
    <text evidence="4">Belongs to the protein kinase superfamily. CMGC Ser/Thr protein kinase family. CDC2/CDKX subfamily.</text>
</comment>
<feature type="compositionally biased region" description="Low complexity" evidence="30">
    <location>
        <begin position="1235"/>
        <end position="1248"/>
    </location>
</feature>
<feature type="compositionally biased region" description="Basic and acidic residues" evidence="30">
    <location>
        <begin position="492"/>
        <end position="501"/>
    </location>
</feature>
<evidence type="ECO:0000256" key="20">
    <source>
        <dbReference type="ARBA" id="ARBA00023163"/>
    </source>
</evidence>
<dbReference type="GO" id="GO:0003677">
    <property type="term" value="F:DNA binding"/>
    <property type="evidence" value="ECO:0007669"/>
    <property type="project" value="InterPro"/>
</dbReference>
<feature type="compositionally biased region" description="Pro residues" evidence="30">
    <location>
        <begin position="999"/>
        <end position="1009"/>
    </location>
</feature>
<evidence type="ECO:0000256" key="21">
    <source>
        <dbReference type="ARBA" id="ARBA00023242"/>
    </source>
</evidence>
<feature type="compositionally biased region" description="Pro residues" evidence="30">
    <location>
        <begin position="344"/>
        <end position="360"/>
    </location>
</feature>
<evidence type="ECO:0000256" key="22">
    <source>
        <dbReference type="ARBA" id="ARBA00025127"/>
    </source>
</evidence>
<dbReference type="PROSITE" id="PS50010">
    <property type="entry name" value="DH_2"/>
    <property type="match status" value="1"/>
</dbReference>
<dbReference type="Pfam" id="PF08221">
    <property type="entry name" value="HTH_9"/>
    <property type="match status" value="1"/>
</dbReference>
<evidence type="ECO:0000256" key="30">
    <source>
        <dbReference type="SAM" id="MobiDB-lite"/>
    </source>
</evidence>
<name>A0A9P8D0X2_MORAP</name>
<evidence type="ECO:0000256" key="10">
    <source>
        <dbReference type="ARBA" id="ARBA00018186"/>
    </source>
</evidence>
<keyword evidence="13" id="KW-0723">Serine/threonine-protein kinase</keyword>
<keyword evidence="21" id="KW-0539">Nucleus</keyword>
<dbReference type="InterPro" id="IPR001452">
    <property type="entry name" value="SH3_domain"/>
</dbReference>
<dbReference type="Pfam" id="PF03114">
    <property type="entry name" value="BAR"/>
    <property type="match status" value="1"/>
</dbReference>
<dbReference type="SMART" id="SM00721">
    <property type="entry name" value="BAR"/>
    <property type="match status" value="1"/>
</dbReference>
<feature type="compositionally biased region" description="Pro residues" evidence="30">
    <location>
        <begin position="1492"/>
        <end position="1513"/>
    </location>
</feature>
<feature type="compositionally biased region" description="Polar residues" evidence="30">
    <location>
        <begin position="2116"/>
        <end position="2129"/>
    </location>
</feature>
<evidence type="ECO:0000256" key="13">
    <source>
        <dbReference type="ARBA" id="ARBA00022527"/>
    </source>
</evidence>
<dbReference type="PANTHER" id="PTHR22834">
    <property type="entry name" value="NUCLEAR FUSION PROTEIN FUS2"/>
    <property type="match status" value="1"/>
</dbReference>
<dbReference type="FunFam" id="1.10.10.10:FF:000218">
    <property type="entry name" value="DNA-directed RNA polymerase III subunit RPC3"/>
    <property type="match status" value="1"/>
</dbReference>
<dbReference type="Gene3D" id="1.20.900.10">
    <property type="entry name" value="Dbl homology (DH) domain"/>
    <property type="match status" value="1"/>
</dbReference>
<feature type="compositionally biased region" description="Low complexity" evidence="30">
    <location>
        <begin position="1261"/>
        <end position="1279"/>
    </location>
</feature>
<feature type="region of interest" description="Disordered" evidence="30">
    <location>
        <begin position="856"/>
        <end position="924"/>
    </location>
</feature>
<feature type="domain" description="Protein kinase" evidence="33">
    <location>
        <begin position="546"/>
        <end position="833"/>
    </location>
</feature>
<dbReference type="Pfam" id="PF22536">
    <property type="entry name" value="WHD_POLR3C"/>
    <property type="match status" value="1"/>
</dbReference>
<dbReference type="Pfam" id="PF00069">
    <property type="entry name" value="Pkinase"/>
    <property type="match status" value="1"/>
</dbReference>
<dbReference type="Gene3D" id="2.30.30.40">
    <property type="entry name" value="SH3 Domains"/>
    <property type="match status" value="1"/>
</dbReference>
<dbReference type="InterPro" id="IPR035899">
    <property type="entry name" value="DBL_dom_sf"/>
</dbReference>
<gene>
    <name evidence="35" type="ORF">KVV02_008387</name>
</gene>
<feature type="region of interest" description="Disordered" evidence="30">
    <location>
        <begin position="979"/>
        <end position="1029"/>
    </location>
</feature>
<feature type="region of interest" description="Disordered" evidence="30">
    <location>
        <begin position="1"/>
        <end position="464"/>
    </location>
</feature>
<dbReference type="CDD" id="cd00160">
    <property type="entry name" value="RhoGEF"/>
    <property type="match status" value="1"/>
</dbReference>
<feature type="compositionally biased region" description="Polar residues" evidence="30">
    <location>
        <begin position="914"/>
        <end position="924"/>
    </location>
</feature>
<feature type="region of interest" description="Disordered" evidence="30">
    <location>
        <begin position="2149"/>
        <end position="2171"/>
    </location>
</feature>
<feature type="compositionally biased region" description="Polar residues" evidence="30">
    <location>
        <begin position="873"/>
        <end position="884"/>
    </location>
</feature>
<feature type="compositionally biased region" description="Polar residues" evidence="30">
    <location>
        <begin position="2062"/>
        <end position="2078"/>
    </location>
</feature>
<feature type="compositionally biased region" description="Gly residues" evidence="30">
    <location>
        <begin position="1197"/>
        <end position="1211"/>
    </location>
</feature>
<feature type="domain" description="SH3" evidence="31">
    <location>
        <begin position="2181"/>
        <end position="2242"/>
    </location>
</feature>
<evidence type="ECO:0000256" key="19">
    <source>
        <dbReference type="ARBA" id="ARBA00022949"/>
    </source>
</evidence>
<feature type="compositionally biased region" description="Low complexity" evidence="30">
    <location>
        <begin position="2041"/>
        <end position="2059"/>
    </location>
</feature>
<evidence type="ECO:0000259" key="32">
    <source>
        <dbReference type="PROSITE" id="PS50010"/>
    </source>
</evidence>